<dbReference type="SUPFAM" id="SSF52343">
    <property type="entry name" value="Ferredoxin reductase-like, C-terminal NADP-linked domain"/>
    <property type="match status" value="1"/>
</dbReference>
<organism evidence="8 9">
    <name type="scientific">Mycolicibacterium phocaicum</name>
    <dbReference type="NCBI Taxonomy" id="319706"/>
    <lineage>
        <taxon>Bacteria</taxon>
        <taxon>Bacillati</taxon>
        <taxon>Actinomycetota</taxon>
        <taxon>Actinomycetes</taxon>
        <taxon>Mycobacteriales</taxon>
        <taxon>Mycobacteriaceae</taxon>
        <taxon>Mycolicibacterium</taxon>
    </lineage>
</organism>
<evidence type="ECO:0000256" key="6">
    <source>
        <dbReference type="ARBA" id="ARBA00023004"/>
    </source>
</evidence>
<dbReference type="Pfam" id="PF00175">
    <property type="entry name" value="NAD_binding_1"/>
    <property type="match status" value="1"/>
</dbReference>
<dbReference type="RefSeq" id="WP_138247996.1">
    <property type="nucleotide sequence ID" value="NZ_AP022616.1"/>
</dbReference>
<accession>A0A7I7ZPX4</accession>
<dbReference type="Proteomes" id="UP000309984">
    <property type="component" value="Unassembled WGS sequence"/>
</dbReference>
<dbReference type="GO" id="GO:0051537">
    <property type="term" value="F:2 iron, 2 sulfur cluster binding"/>
    <property type="evidence" value="ECO:0007669"/>
    <property type="project" value="UniProtKB-KW"/>
</dbReference>
<dbReference type="InterPro" id="IPR006058">
    <property type="entry name" value="2Fe2S_fd_BS"/>
</dbReference>
<evidence type="ECO:0000256" key="4">
    <source>
        <dbReference type="ARBA" id="ARBA00022723"/>
    </source>
</evidence>
<evidence type="ECO:0000313" key="9">
    <source>
        <dbReference type="Proteomes" id="UP000309984"/>
    </source>
</evidence>
<keyword evidence="4" id="KW-0479">Metal-binding</keyword>
<dbReference type="PROSITE" id="PS51384">
    <property type="entry name" value="FAD_FR"/>
    <property type="match status" value="1"/>
</dbReference>
<keyword evidence="5" id="KW-0560">Oxidoreductase</keyword>
<dbReference type="SUPFAM" id="SSF54292">
    <property type="entry name" value="2Fe-2S ferredoxin-like"/>
    <property type="match status" value="1"/>
</dbReference>
<dbReference type="Pfam" id="PF00111">
    <property type="entry name" value="Fer2"/>
    <property type="match status" value="1"/>
</dbReference>
<dbReference type="Gene3D" id="3.40.50.80">
    <property type="entry name" value="Nucleotide-binding domain of ferredoxin-NADP reductase (FNR) module"/>
    <property type="match status" value="1"/>
</dbReference>
<gene>
    <name evidence="8" type="ORF">C1S79_03770</name>
</gene>
<reference evidence="8 9" key="1">
    <citation type="submission" date="2018-01" db="EMBL/GenBank/DDBJ databases">
        <title>Comparative genomics of Mycobacterium mucogenicum and Mycobacterium neoaurum clade members emphasizing tRNA and non-coding RNA.</title>
        <authorList>
            <person name="Behra P.R.K."/>
            <person name="Pettersson B.M.F."/>
            <person name="Das S."/>
            <person name="Dasgupta S."/>
            <person name="Kirsebom L.A."/>
        </authorList>
    </citation>
    <scope>NUCLEOTIDE SEQUENCE [LARGE SCALE GENOMIC DNA]</scope>
    <source>
        <strain evidence="8 9">DSM 45104</strain>
    </source>
</reference>
<dbReference type="InterPro" id="IPR050415">
    <property type="entry name" value="MRET"/>
</dbReference>
<dbReference type="GO" id="GO:0016491">
    <property type="term" value="F:oxidoreductase activity"/>
    <property type="evidence" value="ECO:0007669"/>
    <property type="project" value="UniProtKB-KW"/>
</dbReference>
<dbReference type="InterPro" id="IPR017927">
    <property type="entry name" value="FAD-bd_FR_type"/>
</dbReference>
<dbReference type="Gene3D" id="2.40.30.10">
    <property type="entry name" value="Translation factors"/>
    <property type="match status" value="1"/>
</dbReference>
<dbReference type="CDD" id="cd00207">
    <property type="entry name" value="fer2"/>
    <property type="match status" value="1"/>
</dbReference>
<evidence type="ECO:0000256" key="1">
    <source>
        <dbReference type="ARBA" id="ARBA00001974"/>
    </source>
</evidence>
<dbReference type="InterPro" id="IPR036010">
    <property type="entry name" value="2Fe-2S_ferredoxin-like_sf"/>
</dbReference>
<dbReference type="PRINTS" id="PR00409">
    <property type="entry name" value="PHDIOXRDTASE"/>
</dbReference>
<dbReference type="PROSITE" id="PS51085">
    <property type="entry name" value="2FE2S_FER_2"/>
    <property type="match status" value="1"/>
</dbReference>
<dbReference type="AlphaFoldDB" id="A0A7I7ZPX4"/>
<dbReference type="InterPro" id="IPR012675">
    <property type="entry name" value="Beta-grasp_dom_sf"/>
</dbReference>
<keyword evidence="9" id="KW-1185">Reference proteome</keyword>
<keyword evidence="2" id="KW-0285">Flavoprotein</keyword>
<protein>
    <submittedName>
        <fullName evidence="8">Oxidoreductase</fullName>
    </submittedName>
</protein>
<dbReference type="InterPro" id="IPR001433">
    <property type="entry name" value="OxRdtase_FAD/NAD-bd"/>
</dbReference>
<name>A0A7I7ZPX4_9MYCO</name>
<evidence type="ECO:0000256" key="3">
    <source>
        <dbReference type="ARBA" id="ARBA00022714"/>
    </source>
</evidence>
<dbReference type="SUPFAM" id="SSF63380">
    <property type="entry name" value="Riboflavin synthase domain-like"/>
    <property type="match status" value="1"/>
</dbReference>
<dbReference type="InterPro" id="IPR017938">
    <property type="entry name" value="Riboflavin_synthase-like_b-brl"/>
</dbReference>
<dbReference type="CDD" id="cd06185">
    <property type="entry name" value="PDR_like"/>
    <property type="match status" value="1"/>
</dbReference>
<evidence type="ECO:0000313" key="8">
    <source>
        <dbReference type="EMBL" id="TLH73718.1"/>
    </source>
</evidence>
<keyword evidence="6" id="KW-0408">Iron</keyword>
<dbReference type="PROSITE" id="PS00197">
    <property type="entry name" value="2FE2S_FER_1"/>
    <property type="match status" value="1"/>
</dbReference>
<dbReference type="GO" id="GO:0046872">
    <property type="term" value="F:metal ion binding"/>
    <property type="evidence" value="ECO:0007669"/>
    <property type="project" value="UniProtKB-KW"/>
</dbReference>
<proteinExistence type="predicted"/>
<keyword evidence="3" id="KW-0001">2Fe-2S</keyword>
<sequence length="323" mass="34786">MSVVTEFTADLVVARRRDAADGVVTLDLVDPAGGALPSWEPGAHIDLLLADGLVRQYSLCGDPRDRGMWRVGVLLDPNTRGGSRHVHEHLSTGETVRVRGPRNNFPLVDSTKYLFIAGGIGITPMKAMAESAERAGREWRMVYLGRTRSSMAFQQELSDAFGDRVTIWADDERGGFFDLTAVLAEPIDGTVIYSCGPEPLLTAVENACAHWPHGSLHIERFAAKAPRAEELAEMLDSYQVVCRSSGVTVEVAGGVPMLDALEDAGIPIMSSCGEGVCGTCRTTVLEGIPAHCDSLLTDEERASGDVILPCVSHSRTEKLVLDL</sequence>
<dbReference type="InterPro" id="IPR001041">
    <property type="entry name" value="2Fe-2S_ferredoxin-type"/>
</dbReference>
<dbReference type="EMBL" id="POTM01000012">
    <property type="protein sequence ID" value="TLH73718.1"/>
    <property type="molecule type" value="Genomic_DNA"/>
</dbReference>
<dbReference type="InterPro" id="IPR039261">
    <property type="entry name" value="FNR_nucleotide-bd"/>
</dbReference>
<comment type="cofactor">
    <cofactor evidence="1">
        <name>FAD</name>
        <dbReference type="ChEBI" id="CHEBI:57692"/>
    </cofactor>
</comment>
<evidence type="ECO:0000256" key="7">
    <source>
        <dbReference type="ARBA" id="ARBA00023014"/>
    </source>
</evidence>
<evidence type="ECO:0000256" key="2">
    <source>
        <dbReference type="ARBA" id="ARBA00022630"/>
    </source>
</evidence>
<dbReference type="Gene3D" id="3.10.20.30">
    <property type="match status" value="1"/>
</dbReference>
<comment type="caution">
    <text evidence="8">The sequence shown here is derived from an EMBL/GenBank/DDBJ whole genome shotgun (WGS) entry which is preliminary data.</text>
</comment>
<dbReference type="PANTHER" id="PTHR47354">
    <property type="entry name" value="NADH OXIDOREDUCTASE HCR"/>
    <property type="match status" value="1"/>
</dbReference>
<keyword evidence="7" id="KW-0411">Iron-sulfur</keyword>
<dbReference type="PANTHER" id="PTHR47354:SF1">
    <property type="entry name" value="CARNITINE MONOOXYGENASE REDUCTASE SUBUNIT"/>
    <property type="match status" value="1"/>
</dbReference>
<evidence type="ECO:0000256" key="5">
    <source>
        <dbReference type="ARBA" id="ARBA00023002"/>
    </source>
</evidence>